<proteinExistence type="predicted"/>
<comment type="caution">
    <text evidence="1">Lacks conserved residue(s) required for the propagation of feature annotation.</text>
</comment>
<keyword evidence="5" id="KW-1185">Reference proteome</keyword>
<evidence type="ECO:0000256" key="1">
    <source>
        <dbReference type="PROSITE-ProRule" id="PRU00464"/>
    </source>
</evidence>
<dbReference type="AlphaFoldDB" id="A0A9X2LW61"/>
<evidence type="ECO:0000313" key="4">
    <source>
        <dbReference type="EMBL" id="MCQ8830722.1"/>
    </source>
</evidence>
<dbReference type="RefSeq" id="WP_257631804.1">
    <property type="nucleotide sequence ID" value="NZ_JANIIC010000017.1"/>
</dbReference>
<evidence type="ECO:0000256" key="2">
    <source>
        <dbReference type="SAM" id="MobiDB-lite"/>
    </source>
</evidence>
<evidence type="ECO:0000313" key="5">
    <source>
        <dbReference type="Proteomes" id="UP001142400"/>
    </source>
</evidence>
<gene>
    <name evidence="4" type="ORF">NQU54_17060</name>
</gene>
<reference evidence="4" key="1">
    <citation type="submission" date="2022-06" db="EMBL/GenBank/DDBJ databases">
        <title>WGS of actinobacteria.</title>
        <authorList>
            <person name="Thawai C."/>
        </authorList>
    </citation>
    <scope>NUCLEOTIDE SEQUENCE</scope>
    <source>
        <strain evidence="4">DSM 42010</strain>
    </source>
</reference>
<evidence type="ECO:0000259" key="3">
    <source>
        <dbReference type="PROSITE" id="PS51084"/>
    </source>
</evidence>
<dbReference type="EMBL" id="JANIIC010000017">
    <property type="protein sequence ID" value="MCQ8830722.1"/>
    <property type="molecule type" value="Genomic_DNA"/>
</dbReference>
<dbReference type="Pfam" id="PF01230">
    <property type="entry name" value="HIT"/>
    <property type="match status" value="1"/>
</dbReference>
<dbReference type="GO" id="GO:0003824">
    <property type="term" value="F:catalytic activity"/>
    <property type="evidence" value="ECO:0007669"/>
    <property type="project" value="InterPro"/>
</dbReference>
<dbReference type="InterPro" id="IPR001310">
    <property type="entry name" value="Histidine_triad_HIT"/>
</dbReference>
<dbReference type="InterPro" id="IPR011146">
    <property type="entry name" value="HIT-like"/>
</dbReference>
<dbReference type="PANTHER" id="PTHR46648:SF1">
    <property type="entry name" value="ADENOSINE 5'-MONOPHOSPHORAMIDASE HNT1"/>
    <property type="match status" value="1"/>
</dbReference>
<organism evidence="4 5">
    <name type="scientific">Streptomyces malaysiensis subsp. samsunensis</name>
    <dbReference type="NCBI Taxonomy" id="459658"/>
    <lineage>
        <taxon>Bacteria</taxon>
        <taxon>Bacillati</taxon>
        <taxon>Actinomycetota</taxon>
        <taxon>Actinomycetes</taxon>
        <taxon>Kitasatosporales</taxon>
        <taxon>Streptomycetaceae</taxon>
        <taxon>Streptomyces</taxon>
        <taxon>Streptomyces violaceusniger group</taxon>
    </lineage>
</organism>
<dbReference type="GO" id="GO:0009117">
    <property type="term" value="P:nucleotide metabolic process"/>
    <property type="evidence" value="ECO:0007669"/>
    <property type="project" value="TreeGrafter"/>
</dbReference>
<comment type="caution">
    <text evidence="4">The sequence shown here is derived from an EMBL/GenBank/DDBJ whole genome shotgun (WGS) entry which is preliminary data.</text>
</comment>
<feature type="compositionally biased region" description="Basic residues" evidence="2">
    <location>
        <begin position="165"/>
        <end position="182"/>
    </location>
</feature>
<sequence length="200" mass="22134">MSDCAFCRIGQREIDEDLVSYRSESVFIVPALKQRPNNPGHALVLPVSHLTGLHDVPPDLLHELIEVTARVTSAVKDAYGATGSTVTQNNHIQVRHFTTSTFMSSPASRATRSACPRRNCTKRHETCASPERPPCARHCGRELETDDRRLTRSPQLNGMQTATRHAARSPKRHSGAKTRSRTVRAELLSSWGSNAAARLF</sequence>
<dbReference type="SUPFAM" id="SSF54197">
    <property type="entry name" value="HIT-like"/>
    <property type="match status" value="1"/>
</dbReference>
<dbReference type="Proteomes" id="UP001142400">
    <property type="component" value="Unassembled WGS sequence"/>
</dbReference>
<feature type="domain" description="HIT" evidence="3">
    <location>
        <begin position="5"/>
        <end position="90"/>
    </location>
</feature>
<name>A0A9X2LW61_STRMQ</name>
<protein>
    <submittedName>
        <fullName evidence="4">HIT family protein</fullName>
    </submittedName>
</protein>
<accession>A0A9X2LW61</accession>
<dbReference type="PANTHER" id="PTHR46648">
    <property type="entry name" value="HIT FAMILY PROTEIN 1"/>
    <property type="match status" value="1"/>
</dbReference>
<dbReference type="Gene3D" id="3.30.428.10">
    <property type="entry name" value="HIT-like"/>
    <property type="match status" value="1"/>
</dbReference>
<dbReference type="PROSITE" id="PS51084">
    <property type="entry name" value="HIT_2"/>
    <property type="match status" value="1"/>
</dbReference>
<feature type="region of interest" description="Disordered" evidence="2">
    <location>
        <begin position="146"/>
        <end position="182"/>
    </location>
</feature>
<dbReference type="InterPro" id="IPR036265">
    <property type="entry name" value="HIT-like_sf"/>
</dbReference>
<feature type="compositionally biased region" description="Polar residues" evidence="2">
    <location>
        <begin position="152"/>
        <end position="163"/>
    </location>
</feature>